<keyword evidence="1" id="KW-0677">Repeat</keyword>
<dbReference type="Pfam" id="PF13432">
    <property type="entry name" value="TPR_16"/>
    <property type="match status" value="1"/>
</dbReference>
<name>A0A015JUP9_RHIIW</name>
<dbReference type="InterPro" id="IPR019734">
    <property type="entry name" value="TPR_rpt"/>
</dbReference>
<proteinExistence type="predicted"/>
<dbReference type="Gene3D" id="1.25.40.10">
    <property type="entry name" value="Tetratricopeptide repeat domain"/>
    <property type="match status" value="1"/>
</dbReference>
<evidence type="ECO:0000313" key="4">
    <source>
        <dbReference type="EMBL" id="EXX71040.1"/>
    </source>
</evidence>
<evidence type="ECO:0000256" key="3">
    <source>
        <dbReference type="PROSITE-ProRule" id="PRU00339"/>
    </source>
</evidence>
<keyword evidence="5" id="KW-1185">Reference proteome</keyword>
<accession>A0A015JUP9</accession>
<keyword evidence="2 3" id="KW-0802">TPR repeat</keyword>
<reference evidence="4 5" key="1">
    <citation type="submission" date="2014-02" db="EMBL/GenBank/DDBJ databases">
        <title>Single nucleus genome sequencing reveals high similarity among nuclei of an endomycorrhizal fungus.</title>
        <authorList>
            <person name="Lin K."/>
            <person name="Geurts R."/>
            <person name="Zhang Z."/>
            <person name="Limpens E."/>
            <person name="Saunders D.G."/>
            <person name="Mu D."/>
            <person name="Pang E."/>
            <person name="Cao H."/>
            <person name="Cha H."/>
            <person name="Lin T."/>
            <person name="Zhou Q."/>
            <person name="Shang Y."/>
            <person name="Li Y."/>
            <person name="Ivanov S."/>
            <person name="Sharma T."/>
            <person name="Velzen R.V."/>
            <person name="Ruijter N.D."/>
            <person name="Aanen D.K."/>
            <person name="Win J."/>
            <person name="Kamoun S."/>
            <person name="Bisseling T."/>
            <person name="Huang S."/>
        </authorList>
    </citation>
    <scope>NUCLEOTIDE SEQUENCE [LARGE SCALE GENOMIC DNA]</scope>
    <source>
        <strain evidence="5">DAOM197198w</strain>
    </source>
</reference>
<dbReference type="PROSITE" id="PS50005">
    <property type="entry name" value="TPR"/>
    <property type="match status" value="3"/>
</dbReference>
<gene>
    <name evidence="4" type="ORF">RirG_081880</name>
</gene>
<evidence type="ECO:0000313" key="5">
    <source>
        <dbReference type="Proteomes" id="UP000022910"/>
    </source>
</evidence>
<dbReference type="OMA" id="WNIRLIC"/>
<feature type="repeat" description="TPR" evidence="3">
    <location>
        <begin position="553"/>
        <end position="586"/>
    </location>
</feature>
<dbReference type="HOGENOM" id="CLU_004905_0_1_1"/>
<dbReference type="SMR" id="A0A015JUP9"/>
<dbReference type="STRING" id="1432141.A0A015JUP9"/>
<dbReference type="AlphaFoldDB" id="A0A015JUP9"/>
<dbReference type="OrthoDB" id="1936594at2759"/>
<sequence>MDSSNNTANYIEKLEWSLILGNSIQEEQENSSNSTETLVSNIINGLYKECLTCNIAKQIFGTELSAEDDCIKKFVENLDVNAYISKRTKEYISSDLPELESQQQQHHQLFRQLNLLCIAIACLNAFVQISWTGPNLDLESHDLLPTIIREKCNTDELNKKALEILSVDGEETYHLTPQALYLLISRIILVENEQIFTDLKTSLWWAQRVLFIQQRILDNVAGSLHDLMFQYFKTLESKLPSTNLDIYTRYYIELGLLYHYYGQDSLGVDCFLKAQKSSGFQWKITGALGKRTKFQTFDVSQLLIVANSADSKESQDENTTKKNLPDNLILNDDTLLEKIEFSKQDGQKDDKDNTDLDPHNQKNLKVIDQCLLLAFCLDIKNTNPSHGITIEQMVPYVSRVLENPNNWMVYTMALLLRSRLEKAKVRTVERSVLQLQALVDQFPLELSSAQERISYFYQILLPPKWEMEKELAVQYLSLGVVRSSLEIFERLEMWEDVINCYIMLEKEEKAKQIIHEQLQITPNSPKLYCLLGDVEKNPKHWEHAWEISGNRFARAMRSLGGYWYKHEEYRKSVDCYANALKINPLFENSWFIQGCAAMHLEEWEIAIQAFSRVIAIDPENPEAWNNLASVFLRQNRKTDAFNAFQQGLKLKHDSWKIWTNYMYIAIDIGEFAETMRAMQRVVDLRWEKEKESCVDVEVLELLINAVTKNIQDASKLAPRLENLLTETITSRITSNHHIWKLCAQFWFWKKDYDKVLEAHLKAYRSVLHDPMLESSEIVFEKVANVALDVVEAYQNFGDKKVLRKKDSNTDIIEEEEIIVCKDWKYQAKSLLKSLIGKTKNSFEGTPMHDKLKETLKELS</sequence>
<protein>
    <submittedName>
        <fullName evidence="4">Emw1p</fullName>
    </submittedName>
</protein>
<feature type="repeat" description="TPR" evidence="3">
    <location>
        <begin position="587"/>
        <end position="620"/>
    </location>
</feature>
<dbReference type="InterPro" id="IPR011990">
    <property type="entry name" value="TPR-like_helical_dom_sf"/>
</dbReference>
<dbReference type="Proteomes" id="UP000022910">
    <property type="component" value="Unassembled WGS sequence"/>
</dbReference>
<organism evidence="4 5">
    <name type="scientific">Rhizophagus irregularis (strain DAOM 197198w)</name>
    <name type="common">Glomus intraradices</name>
    <dbReference type="NCBI Taxonomy" id="1432141"/>
    <lineage>
        <taxon>Eukaryota</taxon>
        <taxon>Fungi</taxon>
        <taxon>Fungi incertae sedis</taxon>
        <taxon>Mucoromycota</taxon>
        <taxon>Glomeromycotina</taxon>
        <taxon>Glomeromycetes</taxon>
        <taxon>Glomerales</taxon>
        <taxon>Glomeraceae</taxon>
        <taxon>Rhizophagus</taxon>
    </lineage>
</organism>
<feature type="repeat" description="TPR" evidence="3">
    <location>
        <begin position="621"/>
        <end position="654"/>
    </location>
</feature>
<evidence type="ECO:0000256" key="1">
    <source>
        <dbReference type="ARBA" id="ARBA00022737"/>
    </source>
</evidence>
<dbReference type="PANTHER" id="PTHR16193:SF0">
    <property type="entry name" value="TETRATRICOPEPTIDE REPEAT PROTEIN 27"/>
    <property type="match status" value="1"/>
</dbReference>
<dbReference type="InterPro" id="IPR044244">
    <property type="entry name" value="TTC27/Emw1"/>
</dbReference>
<dbReference type="SMART" id="SM00028">
    <property type="entry name" value="TPR"/>
    <property type="match status" value="5"/>
</dbReference>
<dbReference type="EMBL" id="JEMT01016269">
    <property type="protein sequence ID" value="EXX71040.1"/>
    <property type="molecule type" value="Genomic_DNA"/>
</dbReference>
<dbReference type="PANTHER" id="PTHR16193">
    <property type="entry name" value="TETRATRICOPEPTIDE REPEAT PROTEIN 27"/>
    <property type="match status" value="1"/>
</dbReference>
<comment type="caution">
    <text evidence="4">The sequence shown here is derived from an EMBL/GenBank/DDBJ whole genome shotgun (WGS) entry which is preliminary data.</text>
</comment>
<dbReference type="SUPFAM" id="SSF48452">
    <property type="entry name" value="TPR-like"/>
    <property type="match status" value="2"/>
</dbReference>
<evidence type="ECO:0000256" key="2">
    <source>
        <dbReference type="ARBA" id="ARBA00022803"/>
    </source>
</evidence>